<evidence type="ECO:0000313" key="3">
    <source>
        <dbReference type="EMBL" id="CAB3255569.1"/>
    </source>
</evidence>
<dbReference type="EMBL" id="CADEBD010000443">
    <property type="protein sequence ID" value="CAB3255569.1"/>
    <property type="molecule type" value="Genomic_DNA"/>
</dbReference>
<evidence type="ECO:0000256" key="2">
    <source>
        <dbReference type="SAM" id="SignalP"/>
    </source>
</evidence>
<proteinExistence type="predicted"/>
<gene>
    <name evidence="3" type="ORF">APLA_LOCUS15272</name>
</gene>
<keyword evidence="2" id="KW-0732">Signal</keyword>
<organism evidence="3 4">
    <name type="scientific">Arctia plantaginis</name>
    <name type="common">Wood tiger moth</name>
    <name type="synonym">Phalaena plantaginis</name>
    <dbReference type="NCBI Taxonomy" id="874455"/>
    <lineage>
        <taxon>Eukaryota</taxon>
        <taxon>Metazoa</taxon>
        <taxon>Ecdysozoa</taxon>
        <taxon>Arthropoda</taxon>
        <taxon>Hexapoda</taxon>
        <taxon>Insecta</taxon>
        <taxon>Pterygota</taxon>
        <taxon>Neoptera</taxon>
        <taxon>Endopterygota</taxon>
        <taxon>Lepidoptera</taxon>
        <taxon>Glossata</taxon>
        <taxon>Ditrysia</taxon>
        <taxon>Noctuoidea</taxon>
        <taxon>Erebidae</taxon>
        <taxon>Arctiinae</taxon>
        <taxon>Arctia</taxon>
    </lineage>
</organism>
<reference evidence="3 4" key="1">
    <citation type="submission" date="2020-04" db="EMBL/GenBank/DDBJ databases">
        <authorList>
            <person name="Wallbank WR R."/>
            <person name="Pardo Diaz C."/>
            <person name="Kozak K."/>
            <person name="Martin S."/>
            <person name="Jiggins C."/>
            <person name="Moest M."/>
            <person name="Warren A I."/>
            <person name="Byers J.R.P. K."/>
            <person name="Montejo-Kovacevich G."/>
            <person name="Yen C E."/>
        </authorList>
    </citation>
    <scope>NUCLEOTIDE SEQUENCE [LARGE SCALE GENOMIC DNA]</scope>
</reference>
<evidence type="ECO:0000313" key="4">
    <source>
        <dbReference type="Proteomes" id="UP000494256"/>
    </source>
</evidence>
<accession>A0A8S1B7G5</accession>
<feature type="region of interest" description="Disordered" evidence="1">
    <location>
        <begin position="52"/>
        <end position="79"/>
    </location>
</feature>
<evidence type="ECO:0000256" key="1">
    <source>
        <dbReference type="SAM" id="MobiDB-lite"/>
    </source>
</evidence>
<feature type="region of interest" description="Disordered" evidence="1">
    <location>
        <begin position="118"/>
        <end position="165"/>
    </location>
</feature>
<comment type="caution">
    <text evidence="3">The sequence shown here is derived from an EMBL/GenBank/DDBJ whole genome shotgun (WGS) entry which is preliminary data.</text>
</comment>
<feature type="signal peptide" evidence="2">
    <location>
        <begin position="1"/>
        <end position="19"/>
    </location>
</feature>
<feature type="chain" id="PRO_5035887980" evidence="2">
    <location>
        <begin position="20"/>
        <end position="340"/>
    </location>
</feature>
<name>A0A8S1B7G5_ARCPL</name>
<dbReference type="AlphaFoldDB" id="A0A8S1B7G5"/>
<dbReference type="OrthoDB" id="416222at2759"/>
<dbReference type="Proteomes" id="UP000494256">
    <property type="component" value="Unassembled WGS sequence"/>
</dbReference>
<feature type="compositionally biased region" description="Low complexity" evidence="1">
    <location>
        <begin position="118"/>
        <end position="130"/>
    </location>
</feature>
<sequence>MAFVFKVLFVSALAYSTHAGYLSGHHSSHDSHYSHHDSFLSSALQSPSASFGSPSHTYGVPASSQIHHHSSGPGVSVEETVVNDDGPVLAGASLPGSSYPGLYDNSNGYGNGGISSGPGSSYGVPSQSGVSGPGLINGPGLGLPSSDYSAPSASGGPYSEGSLLLDSTLPGSGGQVVGNTIGAPRVIGTTVSVGRPQASATRYELQSVVQNVVRRIPVEVVRHIQVAVPHPVPVPVREEVKVPVPQPYPVHVDVVKHVPYPVYKTQHVEVERPVPYEVVKQVPVEVIRKVHVPVDRPYEVIKKIHVPVEKHVEVPVAVWKPYPVHVIKHVTHYKKKSCCW</sequence>
<feature type="compositionally biased region" description="Gly residues" evidence="1">
    <location>
        <begin position="131"/>
        <end position="141"/>
    </location>
</feature>
<protein>
    <submittedName>
        <fullName evidence="3">Uncharacterized protein</fullName>
    </submittedName>
</protein>